<feature type="region of interest" description="Disordered" evidence="1">
    <location>
        <begin position="68"/>
        <end position="110"/>
    </location>
</feature>
<keyword evidence="3" id="KW-1185">Reference proteome</keyword>
<comment type="caution">
    <text evidence="2">The sequence shown here is derived from an EMBL/GenBank/DDBJ whole genome shotgun (WGS) entry which is preliminary data.</text>
</comment>
<reference evidence="3" key="1">
    <citation type="journal article" date="2019" name="Int. J. Syst. Evol. Microbiol.">
        <title>The Global Catalogue of Microorganisms (GCM) 10K type strain sequencing project: providing services to taxonomists for standard genome sequencing and annotation.</title>
        <authorList>
            <consortium name="The Broad Institute Genomics Platform"/>
            <consortium name="The Broad Institute Genome Sequencing Center for Infectious Disease"/>
            <person name="Wu L."/>
            <person name="Ma J."/>
        </authorList>
    </citation>
    <scope>NUCLEOTIDE SEQUENCE [LARGE SCALE GENOMIC DNA]</scope>
    <source>
        <strain evidence="3">JCM 10425</strain>
    </source>
</reference>
<evidence type="ECO:0000313" key="3">
    <source>
        <dbReference type="Proteomes" id="UP001500967"/>
    </source>
</evidence>
<name>A0ABP3EL10_9ACTN</name>
<dbReference type="Proteomes" id="UP001500967">
    <property type="component" value="Unassembled WGS sequence"/>
</dbReference>
<feature type="compositionally biased region" description="Polar residues" evidence="1">
    <location>
        <begin position="73"/>
        <end position="100"/>
    </location>
</feature>
<sequence>MGEQVTHLPAGTGRHRGVRAGPLGRPAQRLTVTTQHVHEVVDPHPVIVPYDAASRAHAVARVARWAVTASASPHPTNTKSVRNTARPSATSDHSQYTRINASPAREISTM</sequence>
<organism evidence="2 3">
    <name type="scientific">Cryptosporangium japonicum</name>
    <dbReference type="NCBI Taxonomy" id="80872"/>
    <lineage>
        <taxon>Bacteria</taxon>
        <taxon>Bacillati</taxon>
        <taxon>Actinomycetota</taxon>
        <taxon>Actinomycetes</taxon>
        <taxon>Cryptosporangiales</taxon>
        <taxon>Cryptosporangiaceae</taxon>
        <taxon>Cryptosporangium</taxon>
    </lineage>
</organism>
<protein>
    <submittedName>
        <fullName evidence="2">Uncharacterized protein</fullName>
    </submittedName>
</protein>
<feature type="region of interest" description="Disordered" evidence="1">
    <location>
        <begin position="1"/>
        <end position="25"/>
    </location>
</feature>
<evidence type="ECO:0000256" key="1">
    <source>
        <dbReference type="SAM" id="MobiDB-lite"/>
    </source>
</evidence>
<dbReference type="EMBL" id="BAAAGX010000025">
    <property type="protein sequence ID" value="GAA0265758.1"/>
    <property type="molecule type" value="Genomic_DNA"/>
</dbReference>
<evidence type="ECO:0000313" key="2">
    <source>
        <dbReference type="EMBL" id="GAA0265758.1"/>
    </source>
</evidence>
<proteinExistence type="predicted"/>
<accession>A0ABP3EL10</accession>
<gene>
    <name evidence="2" type="ORF">GCM10009539_60460</name>
</gene>